<reference evidence="2 3" key="1">
    <citation type="submission" date="2020-03" db="EMBL/GenBank/DDBJ databases">
        <title>Complete Genome Sequence of Halomonas meridiana strain Eplume2, isolated from hydrothermal-plume in the north east Pacific Ocean.</title>
        <authorList>
            <person name="Kurihara Y."/>
            <person name="Kawai S."/>
            <person name="Sakai A."/>
            <person name="Galipon J."/>
            <person name="Arakawa K."/>
        </authorList>
    </citation>
    <scope>NUCLEOTIDE SEQUENCE [LARGE SCALE GENOMIC DNA]</scope>
    <source>
        <strain evidence="2 3">Eplume2</strain>
    </source>
</reference>
<evidence type="ECO:0000313" key="2">
    <source>
        <dbReference type="EMBL" id="BCB70228.1"/>
    </source>
</evidence>
<gene>
    <name evidence="2" type="ORF">HMEPL2_05790</name>
</gene>
<dbReference type="Proteomes" id="UP000501053">
    <property type="component" value="Chromosome"/>
</dbReference>
<keyword evidence="1" id="KW-0812">Transmembrane</keyword>
<proteinExistence type="predicted"/>
<keyword evidence="1" id="KW-0472">Membrane</keyword>
<keyword evidence="3" id="KW-1185">Reference proteome</keyword>
<dbReference type="EMBL" id="AP022869">
    <property type="protein sequence ID" value="BCB70228.1"/>
    <property type="molecule type" value="Genomic_DNA"/>
</dbReference>
<name>A0A6F8X812_9GAMM</name>
<evidence type="ECO:0000256" key="1">
    <source>
        <dbReference type="SAM" id="Phobius"/>
    </source>
</evidence>
<keyword evidence="1" id="KW-1133">Transmembrane helix</keyword>
<organism evidence="2 3">
    <name type="scientific">Vreelandella aquamarina</name>
    <dbReference type="NCBI Taxonomy" id="77097"/>
    <lineage>
        <taxon>Bacteria</taxon>
        <taxon>Pseudomonadati</taxon>
        <taxon>Pseudomonadota</taxon>
        <taxon>Gammaproteobacteria</taxon>
        <taxon>Oceanospirillales</taxon>
        <taxon>Halomonadaceae</taxon>
        <taxon>Vreelandella</taxon>
    </lineage>
</organism>
<evidence type="ECO:0000313" key="3">
    <source>
        <dbReference type="Proteomes" id="UP000501053"/>
    </source>
</evidence>
<feature type="transmembrane region" description="Helical" evidence="1">
    <location>
        <begin position="12"/>
        <end position="31"/>
    </location>
</feature>
<sequence length="60" mass="6647">MAIICAWPLVPVPYAVQFSVLGMALALPAVSRPAVKLPSTRVRFVFVLIRILEGGIKRWQ</sequence>
<accession>A0A6F8X812</accession>
<dbReference type="AlphaFoldDB" id="A0A6F8X812"/>
<protein>
    <submittedName>
        <fullName evidence="2">Uncharacterized protein</fullName>
    </submittedName>
</protein>